<dbReference type="SUPFAM" id="SSF46955">
    <property type="entry name" value="Putative DNA-binding domain"/>
    <property type="match status" value="1"/>
</dbReference>
<sequence length="87" mass="9648">MEGKIILEGITAEALISMIADVVVEKLQGSKSEDVLMTRHDAAKYLSIGLSTLSRWTSEGRVKSHGIGGKIYYYKSEIERSMETLKV</sequence>
<evidence type="ECO:0000313" key="3">
    <source>
        <dbReference type="Proteomes" id="UP000488936"/>
    </source>
</evidence>
<dbReference type="InterPro" id="IPR009061">
    <property type="entry name" value="DNA-bd_dom_put_sf"/>
</dbReference>
<evidence type="ECO:0000313" key="2">
    <source>
        <dbReference type="EMBL" id="MTH28425.1"/>
    </source>
</evidence>
<dbReference type="Pfam" id="PF12728">
    <property type="entry name" value="HTH_17"/>
    <property type="match status" value="1"/>
</dbReference>
<dbReference type="EMBL" id="WMJY01000001">
    <property type="protein sequence ID" value="MTH28425.1"/>
    <property type="molecule type" value="Genomic_DNA"/>
</dbReference>
<accession>A0A7K1GHD6</accession>
<name>A0A7K1GHD6_9FLAO</name>
<proteinExistence type="predicted"/>
<gene>
    <name evidence="2" type="ORF">GJV77_00595</name>
</gene>
<reference evidence="2 3" key="1">
    <citation type="journal article" date="2006" name="Int. J. Syst. Evol. Microbiol.">
        <title>Myroides pelagicus sp. nov., isolated from seawater in Thailand.</title>
        <authorList>
            <person name="Yoon J."/>
            <person name="Maneerat S."/>
            <person name="Kawai F."/>
            <person name="Yokota A."/>
        </authorList>
    </citation>
    <scope>NUCLEOTIDE SEQUENCE [LARGE SCALE GENOMIC DNA]</scope>
    <source>
        <strain evidence="2 3">SM1T</strain>
    </source>
</reference>
<keyword evidence="3" id="KW-1185">Reference proteome</keyword>
<evidence type="ECO:0000259" key="1">
    <source>
        <dbReference type="Pfam" id="PF12728"/>
    </source>
</evidence>
<dbReference type="Proteomes" id="UP000488936">
    <property type="component" value="Unassembled WGS sequence"/>
</dbReference>
<comment type="caution">
    <text evidence="2">The sequence shown here is derived from an EMBL/GenBank/DDBJ whole genome shotgun (WGS) entry which is preliminary data.</text>
</comment>
<dbReference type="RefSeq" id="WP_155034415.1">
    <property type="nucleotide sequence ID" value="NZ_JBHTIG010000060.1"/>
</dbReference>
<feature type="domain" description="Helix-turn-helix" evidence="1">
    <location>
        <begin position="37"/>
        <end position="83"/>
    </location>
</feature>
<dbReference type="OrthoDB" id="1097811at2"/>
<dbReference type="AlphaFoldDB" id="A0A7K1GHD6"/>
<protein>
    <submittedName>
        <fullName evidence="2">Helix-turn-helix domain-containing protein</fullName>
    </submittedName>
</protein>
<dbReference type="InterPro" id="IPR041657">
    <property type="entry name" value="HTH_17"/>
</dbReference>
<organism evidence="2 3">
    <name type="scientific">Myroides pelagicus</name>
    <dbReference type="NCBI Taxonomy" id="270914"/>
    <lineage>
        <taxon>Bacteria</taxon>
        <taxon>Pseudomonadati</taxon>
        <taxon>Bacteroidota</taxon>
        <taxon>Flavobacteriia</taxon>
        <taxon>Flavobacteriales</taxon>
        <taxon>Flavobacteriaceae</taxon>
        <taxon>Myroides</taxon>
    </lineage>
</organism>